<feature type="domain" description="AAA+ ATPase" evidence="5">
    <location>
        <begin position="582"/>
        <end position="726"/>
    </location>
</feature>
<evidence type="ECO:0000256" key="2">
    <source>
        <dbReference type="ARBA" id="ARBA00022840"/>
    </source>
</evidence>
<evidence type="ECO:0000256" key="3">
    <source>
        <dbReference type="ARBA" id="ARBA00023054"/>
    </source>
</evidence>
<dbReference type="Gene3D" id="1.10.8.60">
    <property type="match status" value="1"/>
</dbReference>
<dbReference type="EMBL" id="BNJQ01000020">
    <property type="protein sequence ID" value="GHP08455.1"/>
    <property type="molecule type" value="Genomic_DNA"/>
</dbReference>
<dbReference type="FunFam" id="3.40.50.300:FF:001025">
    <property type="entry name" value="ATPase family, AAA domain-containing 2B"/>
    <property type="match status" value="1"/>
</dbReference>
<dbReference type="Gene3D" id="3.40.50.300">
    <property type="entry name" value="P-loop containing nucleotide triphosphate hydrolases"/>
    <property type="match status" value="1"/>
</dbReference>
<feature type="region of interest" description="Disordered" evidence="4">
    <location>
        <begin position="107"/>
        <end position="127"/>
    </location>
</feature>
<sequence length="801" mass="83619">MPPPPLVLSSAEARALLAQLTATPADVLAHHKKSKANGDANALLRDNALERARVVLSSDVSVGDCSVLLTRSQLVTIQVKHGAIVRVEACGANENEKTHSHLAFAVARSQEEEEEEDDGGGGGGVTLSPTLAHNLGLEVERLQAMGADAYVTVRPCSDEVREASGVALRVYKLPQDVRVRTLDRAASATKSTASSTDDAAEALRLHFTKADRLIAVGDVVVVDSNVEDRQTGRLFVVASVEGTSTPGTTTTFHVRHNNSTEIRLLAGAETHAHGVPAHAIHTMPVLLPELARRTARALCVHGGACVRVRRRLADVHHAASPILVHAGSTGEDHRALADAVREAARVVSLASFELDLREVVASKGGGKASQGGGRALLGAAVDAVEQLQVYAPCALILVGFEVVAARDEVDGAPAMADWWRGVVEANACGGVSIVATSRRAPIDLPWELRRGFVAEFGVDVAPNLEDRKMLLRRCFVHGSATDAAIENAALASAGLGRGALVAACADACSTAARSRKHADDDAIAKLEPALKASRAAARGALGAAGVPCVRWDAVGGLEEAKLALRQAISLPILEPERYRCARLTGVLLHGPPGTGKTLLAKAVATECQTNFISVKGPELLNMYVGESERSVRKVFERARACAPCVIFFDEVDALAPARGGGGDGSGGVLDRVVAALAAELDGAAAGGLSSGSFVVAMAATNRPDLVDPALLRAGRFERRVYVGAPQGAARAEVLRAQMRGMHLADDVDAVELAELAPARVSGADLYGVAADAWMRAAKRASAAGETQVVVRRDDFLGAMAL</sequence>
<dbReference type="AlphaFoldDB" id="A0A830HP53"/>
<evidence type="ECO:0000256" key="4">
    <source>
        <dbReference type="SAM" id="MobiDB-lite"/>
    </source>
</evidence>
<comment type="caution">
    <text evidence="6">The sequence shown here is derived from an EMBL/GenBank/DDBJ whole genome shotgun (WGS) entry which is preliminary data.</text>
</comment>
<accession>A0A830HP53</accession>
<dbReference type="PANTHER" id="PTHR23077:SF9">
    <property type="entry name" value="PEROXISOMAL ATPASE PEX6"/>
    <property type="match status" value="1"/>
</dbReference>
<protein>
    <recommendedName>
        <fullName evidence="5">AAA+ ATPase domain-containing protein</fullName>
    </recommendedName>
</protein>
<evidence type="ECO:0000313" key="6">
    <source>
        <dbReference type="EMBL" id="GHP08455.1"/>
    </source>
</evidence>
<keyword evidence="1" id="KW-0547">Nucleotide-binding</keyword>
<dbReference type="InterPro" id="IPR003959">
    <property type="entry name" value="ATPase_AAA_core"/>
</dbReference>
<dbReference type="InterPro" id="IPR003593">
    <property type="entry name" value="AAA+_ATPase"/>
</dbReference>
<reference evidence="6" key="1">
    <citation type="submission" date="2020-10" db="EMBL/GenBank/DDBJ databases">
        <title>Unveiling of a novel bifunctional photoreceptor, Dualchrome1, isolated from a cosmopolitan green alga.</title>
        <authorList>
            <person name="Suzuki S."/>
            <person name="Kawachi M."/>
        </authorList>
    </citation>
    <scope>NUCLEOTIDE SEQUENCE</scope>
    <source>
        <strain evidence="6">NIES 2893</strain>
    </source>
</reference>
<proteinExistence type="predicted"/>
<dbReference type="InterPro" id="IPR050168">
    <property type="entry name" value="AAA_ATPase_domain"/>
</dbReference>
<dbReference type="SUPFAM" id="SSF52540">
    <property type="entry name" value="P-loop containing nucleoside triphosphate hydrolases"/>
    <property type="match status" value="1"/>
</dbReference>
<keyword evidence="7" id="KW-1185">Reference proteome</keyword>
<dbReference type="Pfam" id="PF00004">
    <property type="entry name" value="AAA"/>
    <property type="match status" value="1"/>
</dbReference>
<dbReference type="SMART" id="SM00382">
    <property type="entry name" value="AAA"/>
    <property type="match status" value="1"/>
</dbReference>
<keyword evidence="3" id="KW-0175">Coiled coil</keyword>
<evidence type="ECO:0000259" key="5">
    <source>
        <dbReference type="SMART" id="SM00382"/>
    </source>
</evidence>
<dbReference type="Proteomes" id="UP000660262">
    <property type="component" value="Unassembled WGS sequence"/>
</dbReference>
<dbReference type="GO" id="GO:0016558">
    <property type="term" value="P:protein import into peroxisome matrix"/>
    <property type="evidence" value="ECO:0007669"/>
    <property type="project" value="TreeGrafter"/>
</dbReference>
<organism evidence="6 7">
    <name type="scientific">Pycnococcus provasolii</name>
    <dbReference type="NCBI Taxonomy" id="41880"/>
    <lineage>
        <taxon>Eukaryota</taxon>
        <taxon>Viridiplantae</taxon>
        <taxon>Chlorophyta</taxon>
        <taxon>Pseudoscourfieldiophyceae</taxon>
        <taxon>Pseudoscourfieldiales</taxon>
        <taxon>Pycnococcaceae</taxon>
        <taxon>Pycnococcus</taxon>
    </lineage>
</organism>
<dbReference type="GO" id="GO:0005829">
    <property type="term" value="C:cytosol"/>
    <property type="evidence" value="ECO:0007669"/>
    <property type="project" value="TreeGrafter"/>
</dbReference>
<dbReference type="GO" id="GO:0016887">
    <property type="term" value="F:ATP hydrolysis activity"/>
    <property type="evidence" value="ECO:0007669"/>
    <property type="project" value="InterPro"/>
</dbReference>
<keyword evidence="2" id="KW-0067">ATP-binding</keyword>
<dbReference type="PANTHER" id="PTHR23077">
    <property type="entry name" value="AAA-FAMILY ATPASE"/>
    <property type="match status" value="1"/>
</dbReference>
<dbReference type="GO" id="GO:0005524">
    <property type="term" value="F:ATP binding"/>
    <property type="evidence" value="ECO:0007669"/>
    <property type="project" value="UniProtKB-KW"/>
</dbReference>
<name>A0A830HP53_9CHLO</name>
<dbReference type="InterPro" id="IPR027417">
    <property type="entry name" value="P-loop_NTPase"/>
</dbReference>
<evidence type="ECO:0000313" key="7">
    <source>
        <dbReference type="Proteomes" id="UP000660262"/>
    </source>
</evidence>
<gene>
    <name evidence="6" type="ORF">PPROV_000719400</name>
</gene>
<evidence type="ECO:0000256" key="1">
    <source>
        <dbReference type="ARBA" id="ARBA00022741"/>
    </source>
</evidence>
<dbReference type="GO" id="GO:0005778">
    <property type="term" value="C:peroxisomal membrane"/>
    <property type="evidence" value="ECO:0007669"/>
    <property type="project" value="TreeGrafter"/>
</dbReference>